<evidence type="ECO:0000313" key="2">
    <source>
        <dbReference type="EMBL" id="CFX49027.1"/>
    </source>
</evidence>
<organism evidence="2 3">
    <name type="scientific">Syntrophomonas zehnderi OL-4</name>
    <dbReference type="NCBI Taxonomy" id="690567"/>
    <lineage>
        <taxon>Bacteria</taxon>
        <taxon>Bacillati</taxon>
        <taxon>Bacillota</taxon>
        <taxon>Clostridia</taxon>
        <taxon>Eubacteriales</taxon>
        <taxon>Syntrophomonadaceae</taxon>
        <taxon>Syntrophomonas</taxon>
    </lineage>
</organism>
<dbReference type="AlphaFoldDB" id="A0A0E3W346"/>
<protein>
    <submittedName>
        <fullName evidence="2">Uncharacterized</fullName>
    </submittedName>
</protein>
<name>A0A0E3W346_9FIRM</name>
<dbReference type="OrthoDB" id="2381377at2"/>
<dbReference type="NCBIfam" id="NF045650">
    <property type="entry name" value="CD1247_Nterm"/>
    <property type="match status" value="1"/>
</dbReference>
<accession>A0A0E3W346</accession>
<evidence type="ECO:0000313" key="3">
    <source>
        <dbReference type="Proteomes" id="UP000045545"/>
    </source>
</evidence>
<dbReference type="EMBL" id="CGIH01000026">
    <property type="protein sequence ID" value="CFX49027.1"/>
    <property type="molecule type" value="Genomic_DNA"/>
</dbReference>
<dbReference type="InterPro" id="IPR054688">
    <property type="entry name" value="CD1247_N"/>
</dbReference>
<sequence length="141" mass="15960">MLRDLSEKVSYLQGLSEGLNITEGNPQGKIISGILGVLNEMSEEISQLQEDMDEIREYLENIDDDLLDLEETIFEDNEFMEISCRNCGEKLFIESDIFADVEDSIEVICPCCNEVVFVNDNCFDCGHESPELNADTSRGYL</sequence>
<proteinExistence type="predicted"/>
<keyword evidence="3" id="KW-1185">Reference proteome</keyword>
<keyword evidence="1" id="KW-0175">Coiled coil</keyword>
<dbReference type="STRING" id="690567.1309"/>
<evidence type="ECO:0000256" key="1">
    <source>
        <dbReference type="SAM" id="Coils"/>
    </source>
</evidence>
<gene>
    <name evidence="2" type="ORF">1309</name>
</gene>
<feature type="coiled-coil region" evidence="1">
    <location>
        <begin position="38"/>
        <end position="72"/>
    </location>
</feature>
<reference evidence="2 3" key="1">
    <citation type="submission" date="2015-03" db="EMBL/GenBank/DDBJ databases">
        <authorList>
            <person name="Murphy D."/>
        </authorList>
    </citation>
    <scope>NUCLEOTIDE SEQUENCE [LARGE SCALE GENOMIC DNA]</scope>
    <source>
        <strain evidence="2 3">OL-4</strain>
    </source>
</reference>
<dbReference type="Proteomes" id="UP000045545">
    <property type="component" value="Unassembled WGS sequence"/>
</dbReference>
<dbReference type="RefSeq" id="WP_046496775.1">
    <property type="nucleotide sequence ID" value="NZ_CGIH01000026.1"/>
</dbReference>